<dbReference type="OMA" id="KRIQWAR"/>
<evidence type="ECO:0000256" key="1">
    <source>
        <dbReference type="SAM" id="Coils"/>
    </source>
</evidence>
<feature type="compositionally biased region" description="Polar residues" evidence="2">
    <location>
        <begin position="399"/>
        <end position="440"/>
    </location>
</feature>
<protein>
    <submittedName>
        <fullName evidence="5">DNA ligase 1</fullName>
    </submittedName>
</protein>
<organism evidence="4 5">
    <name type="scientific">Vanessa tameamea</name>
    <name type="common">Kamehameha butterfly</name>
    <dbReference type="NCBI Taxonomy" id="334116"/>
    <lineage>
        <taxon>Eukaryota</taxon>
        <taxon>Metazoa</taxon>
        <taxon>Ecdysozoa</taxon>
        <taxon>Arthropoda</taxon>
        <taxon>Hexapoda</taxon>
        <taxon>Insecta</taxon>
        <taxon>Pterygota</taxon>
        <taxon>Neoptera</taxon>
        <taxon>Endopterygota</taxon>
        <taxon>Lepidoptera</taxon>
        <taxon>Glossata</taxon>
        <taxon>Ditrysia</taxon>
        <taxon>Papilionoidea</taxon>
        <taxon>Nymphalidae</taxon>
        <taxon>Nymphalinae</taxon>
        <taxon>Vanessa</taxon>
    </lineage>
</organism>
<dbReference type="OrthoDB" id="10042846at2759"/>
<dbReference type="RefSeq" id="XP_026486978.2">
    <property type="nucleotide sequence ID" value="XM_026631193.2"/>
</dbReference>
<reference evidence="5" key="1">
    <citation type="submission" date="2025-08" db="UniProtKB">
        <authorList>
            <consortium name="RefSeq"/>
        </authorList>
    </citation>
    <scope>IDENTIFICATION</scope>
    <source>
        <tissue evidence="5">Whole body</tissue>
    </source>
</reference>
<feature type="compositionally biased region" description="Basic and acidic residues" evidence="2">
    <location>
        <begin position="647"/>
        <end position="656"/>
    </location>
</feature>
<name>A0A8B8HQ58_VANTA</name>
<feature type="domain" description="CCDC66" evidence="3">
    <location>
        <begin position="253"/>
        <end position="371"/>
    </location>
</feature>
<keyword evidence="1" id="KW-0175">Coiled coil</keyword>
<dbReference type="GO" id="GO:0005929">
    <property type="term" value="C:cilium"/>
    <property type="evidence" value="ECO:0007669"/>
    <property type="project" value="TreeGrafter"/>
</dbReference>
<dbReference type="GO" id="GO:0005874">
    <property type="term" value="C:microtubule"/>
    <property type="evidence" value="ECO:0007669"/>
    <property type="project" value="TreeGrafter"/>
</dbReference>
<feature type="region of interest" description="Disordered" evidence="2">
    <location>
        <begin position="150"/>
        <end position="217"/>
    </location>
</feature>
<dbReference type="GO" id="GO:0016874">
    <property type="term" value="F:ligase activity"/>
    <property type="evidence" value="ECO:0007669"/>
    <property type="project" value="UniProtKB-KW"/>
</dbReference>
<dbReference type="Pfam" id="PF15236">
    <property type="entry name" value="CCDC66"/>
    <property type="match status" value="1"/>
</dbReference>
<feature type="compositionally biased region" description="Basic and acidic residues" evidence="2">
    <location>
        <begin position="385"/>
        <end position="398"/>
    </location>
</feature>
<dbReference type="GeneID" id="113394018"/>
<accession>A0A8B8HQ58</accession>
<dbReference type="Proteomes" id="UP001652626">
    <property type="component" value="Chromosome 16"/>
</dbReference>
<feature type="region of interest" description="Disordered" evidence="2">
    <location>
        <begin position="563"/>
        <end position="665"/>
    </location>
</feature>
<evidence type="ECO:0000313" key="5">
    <source>
        <dbReference type="RefSeq" id="XP_026486978.2"/>
    </source>
</evidence>
<dbReference type="PANTHER" id="PTHR22736">
    <property type="entry name" value="COILED-COIL DOMAIN-CONTAINING PROTEIN 66"/>
    <property type="match status" value="1"/>
</dbReference>
<feature type="compositionally biased region" description="Polar residues" evidence="2">
    <location>
        <begin position="242"/>
        <end position="255"/>
    </location>
</feature>
<feature type="compositionally biased region" description="Basic and acidic residues" evidence="2">
    <location>
        <begin position="579"/>
        <end position="593"/>
    </location>
</feature>
<keyword evidence="5" id="KW-0436">Ligase</keyword>
<sequence length="790" mass="91877">MLTVGKPVSLVQQKKQQWAQEREEMSHLYLPWGSGERYTNRLQVRNQFASSLELHKHSSYEYQEPIQRQRSPSLPPIHNIELKKSLDESRRQKEVLNRNVSSAKRFAFYDEDGEGDTSGYGSETVNHMNIKNQCGTFHDIANNPVVAWHQEGKEKRKQPSSGRSGMTDGALSARSTSGIDEGRPRWGDRGVATGRLWEPTAPTARLPQMQNQKKGTPSWVERGLNMIDSTSEVLVVDQRSSTNSGLDYDRSSYNGSDEGRTFLRGQNVPIEPEIKAQRETKRVKALELQSAILNQLEEREKYRQEERERKLREERIEELRIQKQQEEDLLRLEDEKRKIKEKQLFEHRKLEALKKALEDAEKKAKQDKEKKFNCHRQLTNSIETLDSKESNLTEHYETEQPSPIKTCSPTKTNRTYNVQSSRNKESNSQQTTTFNSPRSLPASNLNLFIHNVPPLNLTDNQFNVVPIGMTNAAEIINNQSNNIQLAVLLPQNKNLYSMSLNSVNNLHELEDLEKVLTPSKYRTHRTKDAYTQTDINTTSQVCEKIEKDDVIRYVDKNYSKIDENAPQDCHRNTKKDRRLRSEERFKKDIESRPKWGANKPVAQYKKQSEKDPFYTQKRKIRQKYRPQIRQYVSQSSEDSRSPSPPTRSEKTLENIKQRNSLSQSYWRSKRSSQDFTTVTCDTVNNVVPEFTSLAQITADVKIESKKSPKLSPSKRLTLSQKFINDKYGSKKMWTEDSEQNSKYNFNDLDNTKKNCERLGFLKKVINEKDDRQDHNLEYETFPLKTQNVKF</sequence>
<evidence type="ECO:0000313" key="4">
    <source>
        <dbReference type="Proteomes" id="UP001652626"/>
    </source>
</evidence>
<feature type="region of interest" description="Disordered" evidence="2">
    <location>
        <begin position="384"/>
        <end position="440"/>
    </location>
</feature>
<dbReference type="GO" id="GO:0060271">
    <property type="term" value="P:cilium assembly"/>
    <property type="evidence" value="ECO:0007669"/>
    <property type="project" value="TreeGrafter"/>
</dbReference>
<dbReference type="AlphaFoldDB" id="A0A8B8HQ58"/>
<dbReference type="InterPro" id="IPR039183">
    <property type="entry name" value="CCD66"/>
</dbReference>
<proteinExistence type="predicted"/>
<dbReference type="GO" id="GO:0008017">
    <property type="term" value="F:microtubule binding"/>
    <property type="evidence" value="ECO:0007669"/>
    <property type="project" value="TreeGrafter"/>
</dbReference>
<evidence type="ECO:0000259" key="3">
    <source>
        <dbReference type="Pfam" id="PF15236"/>
    </source>
</evidence>
<feature type="coiled-coil region" evidence="1">
    <location>
        <begin position="285"/>
        <end position="370"/>
    </location>
</feature>
<feature type="region of interest" description="Disordered" evidence="2">
    <location>
        <begin position="242"/>
        <end position="263"/>
    </location>
</feature>
<dbReference type="InterPro" id="IPR040467">
    <property type="entry name" value="CCDC66_dom"/>
</dbReference>
<feature type="compositionally biased region" description="Basic residues" evidence="2">
    <location>
        <begin position="616"/>
        <end position="626"/>
    </location>
</feature>
<keyword evidence="4" id="KW-1185">Reference proteome</keyword>
<gene>
    <name evidence="5" type="primary">LOC113394018</name>
</gene>
<dbReference type="PANTHER" id="PTHR22736:SF2">
    <property type="entry name" value="COILED-COIL DOMAIN-CONTAINING PROTEIN 66"/>
    <property type="match status" value="1"/>
</dbReference>
<evidence type="ECO:0000256" key="2">
    <source>
        <dbReference type="SAM" id="MobiDB-lite"/>
    </source>
</evidence>